<feature type="domain" description="UGSC-like" evidence="1">
    <location>
        <begin position="8"/>
        <end position="181"/>
    </location>
</feature>
<reference evidence="2 3" key="1">
    <citation type="submission" date="2020-08" db="EMBL/GenBank/DDBJ databases">
        <title>Sequencing the genomes of 1000 actinobacteria strains.</title>
        <authorList>
            <person name="Klenk H.-P."/>
        </authorList>
    </citation>
    <scope>NUCLEOTIDE SEQUENCE [LARGE SCALE GENOMIC DNA]</scope>
    <source>
        <strain evidence="2 3">DSM 105498</strain>
    </source>
</reference>
<name>A0A7W4VWN8_9ACTN</name>
<dbReference type="Proteomes" id="UP000589626">
    <property type="component" value="Unassembled WGS sequence"/>
</dbReference>
<gene>
    <name evidence="2" type="ORF">FHU40_002981</name>
</gene>
<evidence type="ECO:0000313" key="2">
    <source>
        <dbReference type="EMBL" id="MBB3043163.1"/>
    </source>
</evidence>
<evidence type="ECO:0000313" key="3">
    <source>
        <dbReference type="Proteomes" id="UP000589626"/>
    </source>
</evidence>
<evidence type="ECO:0000259" key="1">
    <source>
        <dbReference type="Pfam" id="PF24696"/>
    </source>
</evidence>
<dbReference type="AlphaFoldDB" id="A0A7W4VWN8"/>
<organism evidence="2 3">
    <name type="scientific">Nocardioides soli</name>
    <dbReference type="NCBI Taxonomy" id="1036020"/>
    <lineage>
        <taxon>Bacteria</taxon>
        <taxon>Bacillati</taxon>
        <taxon>Actinomycetota</taxon>
        <taxon>Actinomycetes</taxon>
        <taxon>Propionibacteriales</taxon>
        <taxon>Nocardioidaceae</taxon>
        <taxon>Nocardioides</taxon>
    </lineage>
</organism>
<accession>A0A7W4VWN8</accession>
<dbReference type="Pfam" id="PF24696">
    <property type="entry name" value="UGSC"/>
    <property type="match status" value="1"/>
</dbReference>
<dbReference type="InterPro" id="IPR057767">
    <property type="entry name" value="UGSC-like_dom"/>
</dbReference>
<dbReference type="NCBIfam" id="NF041046">
    <property type="entry name" value="UGSC_fam"/>
    <property type="match status" value="1"/>
</dbReference>
<dbReference type="RefSeq" id="WP_183593049.1">
    <property type="nucleotide sequence ID" value="NZ_JACHWR010000002.1"/>
</dbReference>
<dbReference type="EMBL" id="JACHWR010000002">
    <property type="protein sequence ID" value="MBB3043163.1"/>
    <property type="molecule type" value="Genomic_DNA"/>
</dbReference>
<proteinExistence type="predicted"/>
<keyword evidence="3" id="KW-1185">Reference proteome</keyword>
<comment type="caution">
    <text evidence="2">The sequence shown here is derived from an EMBL/GenBank/DDBJ whole genome shotgun (WGS) entry which is preliminary data.</text>
</comment>
<protein>
    <recommendedName>
        <fullName evidence="1">UGSC-like domain-containing protein</fullName>
    </recommendedName>
</protein>
<sequence>MTGPAIQVHTPCLPEVETERIPLAARPALRGDAPADLRLGLVDNGKPRARELLQLLAEELRARLPIVSVELISKASAANPIGDEEAEALAARVDLAVAGLGDCGACTACSVHDALLLERNGVPATVLITDVFVPTVARFSDVLGSPGYHSLVVPHPVAVKPAEHLRRLAAGVADAAVDQLTAPAGALVG</sequence>
<dbReference type="InterPro" id="IPR049831">
    <property type="entry name" value="UGSC_seleno"/>
</dbReference>